<reference evidence="6 7" key="1">
    <citation type="submission" date="2018-01" db="EMBL/GenBank/DDBJ databases">
        <title>Genomic Encyclopedia of Type Strains, Phase III (KMG-III): the genomes of soil and plant-associated and newly described type strains.</title>
        <authorList>
            <person name="Whitman W."/>
        </authorList>
    </citation>
    <scope>NUCLEOTIDE SEQUENCE [LARGE SCALE GENOMIC DNA]</scope>
    <source>
        <strain evidence="6 7">1131</strain>
    </source>
</reference>
<name>A0A2S4LWL2_9HYPH</name>
<keyword evidence="4" id="KW-0472">Membrane</keyword>
<dbReference type="Pfam" id="PF01553">
    <property type="entry name" value="Acyltransferase"/>
    <property type="match status" value="1"/>
</dbReference>
<organism evidence="6 7">
    <name type="scientific">Bosea psychrotolerans</name>
    <dbReference type="NCBI Taxonomy" id="1871628"/>
    <lineage>
        <taxon>Bacteria</taxon>
        <taxon>Pseudomonadati</taxon>
        <taxon>Pseudomonadota</taxon>
        <taxon>Alphaproteobacteria</taxon>
        <taxon>Hyphomicrobiales</taxon>
        <taxon>Boseaceae</taxon>
        <taxon>Bosea</taxon>
    </lineage>
</organism>
<evidence type="ECO:0000256" key="1">
    <source>
        <dbReference type="ARBA" id="ARBA00005189"/>
    </source>
</evidence>
<dbReference type="InterPro" id="IPR002123">
    <property type="entry name" value="Plipid/glycerol_acylTrfase"/>
</dbReference>
<evidence type="ECO:0000256" key="4">
    <source>
        <dbReference type="SAM" id="Phobius"/>
    </source>
</evidence>
<keyword evidence="4" id="KW-1133">Transmembrane helix</keyword>
<accession>A0A2S4LWL2</accession>
<comment type="caution">
    <text evidence="6">The sequence shown here is derived from an EMBL/GenBank/DDBJ whole genome shotgun (WGS) entry which is preliminary data.</text>
</comment>
<dbReference type="CDD" id="cd07989">
    <property type="entry name" value="LPLAT_AGPAT-like"/>
    <property type="match status" value="1"/>
</dbReference>
<dbReference type="GO" id="GO:0006654">
    <property type="term" value="P:phosphatidic acid biosynthetic process"/>
    <property type="evidence" value="ECO:0007669"/>
    <property type="project" value="TreeGrafter"/>
</dbReference>
<comment type="pathway">
    <text evidence="1">Lipid metabolism.</text>
</comment>
<dbReference type="EMBL" id="PQFZ01000022">
    <property type="protein sequence ID" value="POR46838.1"/>
    <property type="molecule type" value="Genomic_DNA"/>
</dbReference>
<feature type="transmembrane region" description="Helical" evidence="4">
    <location>
        <begin position="20"/>
        <end position="44"/>
    </location>
</feature>
<evidence type="ECO:0000259" key="5">
    <source>
        <dbReference type="SMART" id="SM00563"/>
    </source>
</evidence>
<dbReference type="GO" id="GO:0003841">
    <property type="term" value="F:1-acylglycerol-3-phosphate O-acyltransferase activity"/>
    <property type="evidence" value="ECO:0007669"/>
    <property type="project" value="TreeGrafter"/>
</dbReference>
<dbReference type="SMART" id="SM00563">
    <property type="entry name" value="PlsC"/>
    <property type="match status" value="1"/>
</dbReference>
<keyword evidence="3 6" id="KW-0012">Acyltransferase</keyword>
<evidence type="ECO:0000313" key="6">
    <source>
        <dbReference type="EMBL" id="POR46838.1"/>
    </source>
</evidence>
<dbReference type="SUPFAM" id="SSF69593">
    <property type="entry name" value="Glycerol-3-phosphate (1)-acyltransferase"/>
    <property type="match status" value="1"/>
</dbReference>
<feature type="domain" description="Phospholipid/glycerol acyltransferase" evidence="5">
    <location>
        <begin position="85"/>
        <end position="200"/>
    </location>
</feature>
<evidence type="ECO:0000256" key="3">
    <source>
        <dbReference type="ARBA" id="ARBA00023315"/>
    </source>
</evidence>
<dbReference type="Proteomes" id="UP000236919">
    <property type="component" value="Unassembled WGS sequence"/>
</dbReference>
<protein>
    <submittedName>
        <fullName evidence="6">1-acyl-sn-glycerol-3-phosphate acyltransferase</fullName>
    </submittedName>
</protein>
<keyword evidence="4" id="KW-0812">Transmembrane</keyword>
<evidence type="ECO:0000313" key="7">
    <source>
        <dbReference type="Proteomes" id="UP000236919"/>
    </source>
</evidence>
<dbReference type="PANTHER" id="PTHR10434">
    <property type="entry name" value="1-ACYL-SN-GLYCEROL-3-PHOSPHATE ACYLTRANSFERASE"/>
    <property type="match status" value="1"/>
</dbReference>
<keyword evidence="2 6" id="KW-0808">Transferase</keyword>
<proteinExistence type="predicted"/>
<gene>
    <name evidence="6" type="ORF">CYD53_12278</name>
</gene>
<evidence type="ECO:0000256" key="2">
    <source>
        <dbReference type="ARBA" id="ARBA00022679"/>
    </source>
</evidence>
<keyword evidence="7" id="KW-1185">Reference proteome</keyword>
<dbReference type="PANTHER" id="PTHR10434:SF40">
    <property type="entry name" value="1-ACYL-SN-GLYCEROL-3-PHOSPHATE ACYLTRANSFERASE"/>
    <property type="match status" value="1"/>
</dbReference>
<dbReference type="RefSeq" id="WP_245928432.1">
    <property type="nucleotide sequence ID" value="NZ_PQFZ01000022.1"/>
</dbReference>
<sequence length="267" mass="29999">MLDGGELTGSLRAMLILRSLLANVVFYLNLSLWLVFAAFPALLLPRRYLMKVAAGWSRSALFLMKVTSGTGFEIKGLENIPSGGLIVAAKHQSFWETFVLIGLFPDPVFILKRELTWIPFFGWCLLKLRMIPVDRGGRARALAQVTRRSRIEMRENGRQLLIFPEGTRRPAGAPPDYKYGVAHLYADLNVPCVPVALNSGLYWPRRKFLRLPGTIRLTFLPPILPGLSKTEFQALLQERIETESNRLLALGRSELAKLGLDPLAKRS</sequence>
<dbReference type="AlphaFoldDB" id="A0A2S4LWL2"/>